<comment type="similarity">
    <text evidence="1 13">Belongs to the helicase family. DnaB subfamily.</text>
</comment>
<evidence type="ECO:0000256" key="8">
    <source>
        <dbReference type="ARBA" id="ARBA00023125"/>
    </source>
</evidence>
<evidence type="ECO:0000256" key="9">
    <source>
        <dbReference type="ARBA" id="ARBA00023235"/>
    </source>
</evidence>
<dbReference type="PROSITE" id="PS51199">
    <property type="entry name" value="SF4_HELICASE"/>
    <property type="match status" value="1"/>
</dbReference>
<evidence type="ECO:0000256" key="6">
    <source>
        <dbReference type="ARBA" id="ARBA00022806"/>
    </source>
</evidence>
<keyword evidence="3 13" id="KW-0235">DNA replication</keyword>
<evidence type="ECO:0000256" key="5">
    <source>
        <dbReference type="ARBA" id="ARBA00022801"/>
    </source>
</evidence>
<evidence type="ECO:0000259" key="14">
    <source>
        <dbReference type="PROSITE" id="PS51199"/>
    </source>
</evidence>
<dbReference type="RefSeq" id="WP_181375525.1">
    <property type="nucleotide sequence ID" value="NZ_MG869617.1"/>
</dbReference>
<evidence type="ECO:0000256" key="4">
    <source>
        <dbReference type="ARBA" id="ARBA00022741"/>
    </source>
</evidence>
<keyword evidence="9" id="KW-0413">Isomerase</keyword>
<dbReference type="SUPFAM" id="SSF52540">
    <property type="entry name" value="P-loop containing nucleoside triphosphate hydrolases"/>
    <property type="match status" value="1"/>
</dbReference>
<evidence type="ECO:0000256" key="1">
    <source>
        <dbReference type="ARBA" id="ARBA00008428"/>
    </source>
</evidence>
<feature type="domain" description="SF4 helicase" evidence="14">
    <location>
        <begin position="186"/>
        <end position="451"/>
    </location>
</feature>
<dbReference type="InterPro" id="IPR027417">
    <property type="entry name" value="P-loop_NTPase"/>
</dbReference>
<dbReference type="GO" id="GO:0016887">
    <property type="term" value="F:ATP hydrolysis activity"/>
    <property type="evidence" value="ECO:0007669"/>
    <property type="project" value="RHEA"/>
</dbReference>
<dbReference type="SMART" id="SM00382">
    <property type="entry name" value="AAA"/>
    <property type="match status" value="1"/>
</dbReference>
<evidence type="ECO:0000256" key="13">
    <source>
        <dbReference type="RuleBase" id="RU362085"/>
    </source>
</evidence>
<evidence type="ECO:0000256" key="12">
    <source>
        <dbReference type="NCBIfam" id="TIGR00665"/>
    </source>
</evidence>
<geneLocation type="plasmid" evidence="15">
    <name>pE3SP1</name>
</geneLocation>
<dbReference type="FunFam" id="1.10.860.10:FF:000001">
    <property type="entry name" value="Replicative DNA helicase"/>
    <property type="match status" value="1"/>
</dbReference>
<dbReference type="NCBIfam" id="TIGR00665">
    <property type="entry name" value="DnaB"/>
    <property type="match status" value="1"/>
</dbReference>
<dbReference type="GO" id="GO:0005524">
    <property type="term" value="F:ATP binding"/>
    <property type="evidence" value="ECO:0007669"/>
    <property type="project" value="UniProtKB-UniRule"/>
</dbReference>
<organism evidence="15">
    <name type="scientific">Polaromonas sp. E3S</name>
    <dbReference type="NCBI Taxonomy" id="1840265"/>
    <lineage>
        <taxon>Bacteria</taxon>
        <taxon>Pseudomonadati</taxon>
        <taxon>Pseudomonadota</taxon>
        <taxon>Betaproteobacteria</taxon>
        <taxon>Burkholderiales</taxon>
        <taxon>Comamonadaceae</taxon>
        <taxon>Polaromonas</taxon>
    </lineage>
</organism>
<evidence type="ECO:0000256" key="11">
    <source>
        <dbReference type="ARBA" id="ARBA00048954"/>
    </source>
</evidence>
<comment type="catalytic activity">
    <reaction evidence="11 13">
        <text>ATP + H2O = ADP + phosphate + H(+)</text>
        <dbReference type="Rhea" id="RHEA:13065"/>
        <dbReference type="ChEBI" id="CHEBI:15377"/>
        <dbReference type="ChEBI" id="CHEBI:15378"/>
        <dbReference type="ChEBI" id="CHEBI:30616"/>
        <dbReference type="ChEBI" id="CHEBI:43474"/>
        <dbReference type="ChEBI" id="CHEBI:456216"/>
        <dbReference type="EC" id="5.6.2.3"/>
    </reaction>
</comment>
<dbReference type="GO" id="GO:0005829">
    <property type="term" value="C:cytosol"/>
    <property type="evidence" value="ECO:0007669"/>
    <property type="project" value="TreeGrafter"/>
</dbReference>
<evidence type="ECO:0000256" key="3">
    <source>
        <dbReference type="ARBA" id="ARBA00022705"/>
    </source>
</evidence>
<keyword evidence="4 13" id="KW-0547">Nucleotide-binding</keyword>
<proteinExistence type="inferred from homology"/>
<dbReference type="Gene3D" id="1.10.860.10">
    <property type="entry name" value="DNAb Helicase, Chain A"/>
    <property type="match status" value="1"/>
</dbReference>
<sequence>MNNISLETSALLRLPPQSVESEIVVLGALLLDNNVFEHVGDIVSEGDFYRSEHRTIFSVIKSLIEQDKPADLITVFDSLQNNGGADAVGGLGYLNSLAQFVPSAHNAKTYAEHIRESSIKRKMIAASDQIASSAYEPKGRTTAEILDEAEQAVLRIEQLRNHDREILTLDQHLDDSMARLEYRAEHPNQLNGISSGYVDMDKKINGFKPGDLIVIAGRPSMGKTSLAMNIAEHSAIKESKAVLIVSLEMPASQLTDRILGSVGRVDQSRLQTGQLEGDEWSRITDTYESLRGKPLEIEDSGVNTVAGIRAVARRALRRNKTLSLIVVDYLQLMVAAGAGENRNSEIEQISRGLKKLAMDMQCPVIVVAQLNRGVESRNDKRPMMSDLRDSGAIEQDADIVMLLYRDEYYTKDLCREPGVAEVNISKHRNGPTGVVKLAWLPSFTRFDNLAY</sequence>
<dbReference type="GO" id="GO:0043139">
    <property type="term" value="F:5'-3' DNA helicase activity"/>
    <property type="evidence" value="ECO:0007669"/>
    <property type="project" value="UniProtKB-EC"/>
</dbReference>
<dbReference type="GO" id="GO:0003677">
    <property type="term" value="F:DNA binding"/>
    <property type="evidence" value="ECO:0007669"/>
    <property type="project" value="UniProtKB-UniRule"/>
</dbReference>
<dbReference type="EC" id="5.6.2.3" evidence="12 13"/>
<reference evidence="15" key="1">
    <citation type="submission" date="2018-01" db="EMBL/GenBank/DDBJ databases">
        <title>Plasmids of psychrophilic Polaromonas spp. isolated from Arctic and Antarctic glaciers.</title>
        <authorList>
            <person name="Dziewit L."/>
            <person name="Ciok A."/>
        </authorList>
    </citation>
    <scope>NUCLEOTIDE SEQUENCE</scope>
    <source>
        <plasmid evidence="15">pE3SP1</plasmid>
    </source>
</reference>
<dbReference type="GO" id="GO:1990077">
    <property type="term" value="C:primosome complex"/>
    <property type="evidence" value="ECO:0007669"/>
    <property type="project" value="UniProtKB-UniRule"/>
</dbReference>
<dbReference type="GO" id="GO:0006269">
    <property type="term" value="P:DNA replication, synthesis of primer"/>
    <property type="evidence" value="ECO:0007669"/>
    <property type="project" value="UniProtKB-UniRule"/>
</dbReference>
<gene>
    <name evidence="15" type="ORF">pE3SP1_p002</name>
</gene>
<dbReference type="AlphaFoldDB" id="A0A2S1FI60"/>
<accession>A0A2S1FI60</accession>
<keyword evidence="2 13" id="KW-0639">Primosome</keyword>
<keyword evidence="15" id="KW-0614">Plasmid</keyword>
<evidence type="ECO:0000256" key="7">
    <source>
        <dbReference type="ARBA" id="ARBA00022840"/>
    </source>
</evidence>
<dbReference type="SUPFAM" id="SSF48024">
    <property type="entry name" value="N-terminal domain of DnaB helicase"/>
    <property type="match status" value="1"/>
</dbReference>
<dbReference type="Gene3D" id="3.40.50.300">
    <property type="entry name" value="P-loop containing nucleotide triphosphate hydrolases"/>
    <property type="match status" value="1"/>
</dbReference>
<keyword evidence="5 13" id="KW-0378">Hydrolase</keyword>
<dbReference type="Pfam" id="PF03796">
    <property type="entry name" value="DnaB_C"/>
    <property type="match status" value="1"/>
</dbReference>
<name>A0A2S1FI60_9BURK</name>
<dbReference type="InterPro" id="IPR003593">
    <property type="entry name" value="AAA+_ATPase"/>
</dbReference>
<dbReference type="InterPro" id="IPR007694">
    <property type="entry name" value="DNA_helicase_DnaB-like_C"/>
</dbReference>
<evidence type="ECO:0000256" key="2">
    <source>
        <dbReference type="ARBA" id="ARBA00022515"/>
    </source>
</evidence>
<evidence type="ECO:0000256" key="10">
    <source>
        <dbReference type="ARBA" id="ARBA00044932"/>
    </source>
</evidence>
<evidence type="ECO:0000313" key="15">
    <source>
        <dbReference type="EMBL" id="AWD72039.1"/>
    </source>
</evidence>
<dbReference type="Pfam" id="PF00772">
    <property type="entry name" value="DnaB"/>
    <property type="match status" value="1"/>
</dbReference>
<dbReference type="InterPro" id="IPR007692">
    <property type="entry name" value="DNA_helicase_DnaB"/>
</dbReference>
<dbReference type="EMBL" id="MG869617">
    <property type="protein sequence ID" value="AWD72039.1"/>
    <property type="molecule type" value="Genomic_DNA"/>
</dbReference>
<comment type="function">
    <text evidence="10 13">The main replicative DNA helicase, it participates in initiation and elongation during chromosome replication. Travels ahead of the DNA replisome, separating dsDNA into templates for DNA synthesis. A processive ATP-dependent 5'-3' DNA helicase it has DNA-dependent ATPase activity.</text>
</comment>
<dbReference type="InterPro" id="IPR036185">
    <property type="entry name" value="DNA_heli_DnaB-like_N_sf"/>
</dbReference>
<keyword evidence="7 13" id="KW-0067">ATP-binding</keyword>
<dbReference type="InterPro" id="IPR007693">
    <property type="entry name" value="DNA_helicase_DnaB-like_N"/>
</dbReference>
<protein>
    <recommendedName>
        <fullName evidence="12 13">Replicative DNA helicase</fullName>
        <ecNumber evidence="12 13">5.6.2.3</ecNumber>
    </recommendedName>
</protein>
<dbReference type="PANTHER" id="PTHR30153">
    <property type="entry name" value="REPLICATIVE DNA HELICASE DNAB"/>
    <property type="match status" value="1"/>
</dbReference>
<dbReference type="PANTHER" id="PTHR30153:SF2">
    <property type="entry name" value="REPLICATIVE DNA HELICASE"/>
    <property type="match status" value="1"/>
</dbReference>
<dbReference type="CDD" id="cd00984">
    <property type="entry name" value="DnaB_C"/>
    <property type="match status" value="1"/>
</dbReference>
<keyword evidence="8 13" id="KW-0238">DNA-binding</keyword>
<keyword evidence="6 13" id="KW-0347">Helicase</keyword>
<dbReference type="InterPro" id="IPR016136">
    <property type="entry name" value="DNA_helicase_N/primase_C"/>
</dbReference>